<evidence type="ECO:0000256" key="1">
    <source>
        <dbReference type="ARBA" id="ARBA00022490"/>
    </source>
</evidence>
<dbReference type="SUPFAM" id="SSF53448">
    <property type="entry name" value="Nucleotide-diphospho-sugar transferases"/>
    <property type="match status" value="1"/>
</dbReference>
<sequence>MSAIRKERIQTSDSRKPMQEASSPADRKPPVRGIVLAGGRSSRMGTDKALLTIGGQPLIRHLCSQLLNVCDEVIVVTAGPGDRKYKKPLADLGKHVRFAADEYGGQGPLAGIHAGLSATPDGYGFVMACDMPRLSVPLFRDMAGRLDGRVEAVMCEGQPFHAFYHHRTAARAEAFLMEGQLRLQAFCRSLDAVTVPPDDSECFRNLNTPEEFEQYVTALPGLSPERRPLDFLSP</sequence>
<evidence type="ECO:0000313" key="12">
    <source>
        <dbReference type="Proteomes" id="UP000564644"/>
    </source>
</evidence>
<dbReference type="GO" id="GO:0005525">
    <property type="term" value="F:GTP binding"/>
    <property type="evidence" value="ECO:0007669"/>
    <property type="project" value="UniProtKB-UniRule"/>
</dbReference>
<evidence type="ECO:0000313" key="11">
    <source>
        <dbReference type="EMBL" id="MBB6732064.1"/>
    </source>
</evidence>
<feature type="domain" description="MobA-like NTP transferase" evidence="10">
    <location>
        <begin position="33"/>
        <end position="190"/>
    </location>
</feature>
<evidence type="ECO:0000256" key="6">
    <source>
        <dbReference type="ARBA" id="ARBA00023134"/>
    </source>
</evidence>
<dbReference type="HAMAP" id="MF_00316">
    <property type="entry name" value="MobA"/>
    <property type="match status" value="1"/>
</dbReference>
<keyword evidence="2 8" id="KW-0808">Transferase</keyword>
<evidence type="ECO:0000256" key="3">
    <source>
        <dbReference type="ARBA" id="ARBA00022723"/>
    </source>
</evidence>
<dbReference type="EC" id="2.7.7.77" evidence="8"/>
<keyword evidence="6 8" id="KW-0342">GTP-binding</keyword>
<dbReference type="EMBL" id="JACJVO010000017">
    <property type="protein sequence ID" value="MBB6732064.1"/>
    <property type="molecule type" value="Genomic_DNA"/>
</dbReference>
<dbReference type="PANTHER" id="PTHR19136">
    <property type="entry name" value="MOLYBDENUM COFACTOR GUANYLYLTRANSFERASE"/>
    <property type="match status" value="1"/>
</dbReference>
<comment type="function">
    <text evidence="8">Transfers a GMP moiety from GTP to Mo-molybdopterin (Mo-MPT) cofactor (Moco or molybdenum cofactor) to form Mo-molybdopterin guanine dinucleotide (Mo-MGD) cofactor.</text>
</comment>
<dbReference type="InterPro" id="IPR029044">
    <property type="entry name" value="Nucleotide-diphossugar_trans"/>
</dbReference>
<feature type="compositionally biased region" description="Basic and acidic residues" evidence="9">
    <location>
        <begin position="1"/>
        <end position="18"/>
    </location>
</feature>
<dbReference type="GO" id="GO:0005737">
    <property type="term" value="C:cytoplasm"/>
    <property type="evidence" value="ECO:0007669"/>
    <property type="project" value="UniProtKB-SubCell"/>
</dbReference>
<organism evidence="11 12">
    <name type="scientific">Cohnella zeiphila</name>
    <dbReference type="NCBI Taxonomy" id="2761120"/>
    <lineage>
        <taxon>Bacteria</taxon>
        <taxon>Bacillati</taxon>
        <taxon>Bacillota</taxon>
        <taxon>Bacilli</taxon>
        <taxon>Bacillales</taxon>
        <taxon>Paenibacillaceae</taxon>
        <taxon>Cohnella</taxon>
    </lineage>
</organism>
<dbReference type="InterPro" id="IPR013482">
    <property type="entry name" value="Molybde_CF_guanTrfase"/>
</dbReference>
<feature type="binding site" evidence="8">
    <location>
        <position position="48"/>
    </location>
    <ligand>
        <name>GTP</name>
        <dbReference type="ChEBI" id="CHEBI:37565"/>
    </ligand>
</feature>
<dbReference type="PANTHER" id="PTHR19136:SF81">
    <property type="entry name" value="MOLYBDENUM COFACTOR GUANYLYLTRANSFERASE"/>
    <property type="match status" value="1"/>
</dbReference>
<name>A0A7X0SLG1_9BACL</name>
<comment type="domain">
    <text evidence="8">The N-terminal domain determines nucleotide recognition and specific binding, while the C-terminal domain determines the specific binding to the target protein.</text>
</comment>
<keyword evidence="1 8" id="KW-0963">Cytoplasm</keyword>
<comment type="caution">
    <text evidence="11">The sequence shown here is derived from an EMBL/GenBank/DDBJ whole genome shotgun (WGS) entry which is preliminary data.</text>
</comment>
<keyword evidence="11" id="KW-0548">Nucleotidyltransferase</keyword>
<dbReference type="Gene3D" id="3.90.550.10">
    <property type="entry name" value="Spore Coat Polysaccharide Biosynthesis Protein SpsA, Chain A"/>
    <property type="match status" value="1"/>
</dbReference>
<comment type="catalytic activity">
    <reaction evidence="8">
        <text>Mo-molybdopterin + GTP + H(+) = Mo-molybdopterin guanine dinucleotide + diphosphate</text>
        <dbReference type="Rhea" id="RHEA:34243"/>
        <dbReference type="ChEBI" id="CHEBI:15378"/>
        <dbReference type="ChEBI" id="CHEBI:33019"/>
        <dbReference type="ChEBI" id="CHEBI:37565"/>
        <dbReference type="ChEBI" id="CHEBI:71302"/>
        <dbReference type="ChEBI" id="CHEBI:71310"/>
        <dbReference type="EC" id="2.7.7.77"/>
    </reaction>
</comment>
<evidence type="ECO:0000256" key="7">
    <source>
        <dbReference type="ARBA" id="ARBA00023150"/>
    </source>
</evidence>
<comment type="subcellular location">
    <subcellularLocation>
        <location evidence="8">Cytoplasm</location>
    </subcellularLocation>
</comment>
<comment type="caution">
    <text evidence="8">Lacks conserved residue(s) required for the propagation of feature annotation.</text>
</comment>
<feature type="binding site" evidence="8">
    <location>
        <position position="101"/>
    </location>
    <ligand>
        <name>GTP</name>
        <dbReference type="ChEBI" id="CHEBI:37565"/>
    </ligand>
</feature>
<feature type="binding site" evidence="8">
    <location>
        <begin position="36"/>
        <end position="38"/>
    </location>
    <ligand>
        <name>GTP</name>
        <dbReference type="ChEBI" id="CHEBI:37565"/>
    </ligand>
</feature>
<evidence type="ECO:0000256" key="2">
    <source>
        <dbReference type="ARBA" id="ARBA00022679"/>
    </source>
</evidence>
<feature type="binding site" evidence="8">
    <location>
        <position position="130"/>
    </location>
    <ligand>
        <name>Mg(2+)</name>
        <dbReference type="ChEBI" id="CHEBI:18420"/>
    </ligand>
</feature>
<evidence type="ECO:0000256" key="8">
    <source>
        <dbReference type="HAMAP-Rule" id="MF_00316"/>
    </source>
</evidence>
<dbReference type="InterPro" id="IPR025877">
    <property type="entry name" value="MobA-like_NTP_Trfase"/>
</dbReference>
<evidence type="ECO:0000256" key="4">
    <source>
        <dbReference type="ARBA" id="ARBA00022741"/>
    </source>
</evidence>
<feature type="binding site" evidence="8">
    <location>
        <position position="130"/>
    </location>
    <ligand>
        <name>GTP</name>
        <dbReference type="ChEBI" id="CHEBI:37565"/>
    </ligand>
</feature>
<keyword evidence="5 8" id="KW-0460">Magnesium</keyword>
<feature type="region of interest" description="Disordered" evidence="9">
    <location>
        <begin position="1"/>
        <end position="33"/>
    </location>
</feature>
<dbReference type="AlphaFoldDB" id="A0A7X0SLG1"/>
<dbReference type="Proteomes" id="UP000564644">
    <property type="component" value="Unassembled WGS sequence"/>
</dbReference>
<accession>A0A7X0SLG1</accession>
<dbReference type="GO" id="GO:0046872">
    <property type="term" value="F:metal ion binding"/>
    <property type="evidence" value="ECO:0007669"/>
    <property type="project" value="UniProtKB-KW"/>
</dbReference>
<comment type="cofactor">
    <cofactor evidence="8">
        <name>Mg(2+)</name>
        <dbReference type="ChEBI" id="CHEBI:18420"/>
    </cofactor>
</comment>
<keyword evidence="12" id="KW-1185">Reference proteome</keyword>
<dbReference type="RefSeq" id="WP_185129738.1">
    <property type="nucleotide sequence ID" value="NZ_JACJVO010000017.1"/>
</dbReference>
<dbReference type="GO" id="GO:0061603">
    <property type="term" value="F:molybdenum cofactor guanylyltransferase activity"/>
    <property type="evidence" value="ECO:0007669"/>
    <property type="project" value="UniProtKB-EC"/>
</dbReference>
<dbReference type="CDD" id="cd02503">
    <property type="entry name" value="MobA"/>
    <property type="match status" value="1"/>
</dbReference>
<reference evidence="11 12" key="1">
    <citation type="submission" date="2020-08" db="EMBL/GenBank/DDBJ databases">
        <title>Cohnella phylogeny.</title>
        <authorList>
            <person name="Dunlap C."/>
        </authorList>
    </citation>
    <scope>NUCLEOTIDE SEQUENCE [LARGE SCALE GENOMIC DNA]</scope>
    <source>
        <strain evidence="11 12">CBP 2801</strain>
    </source>
</reference>
<gene>
    <name evidence="8" type="primary">mobA</name>
    <name evidence="11" type="ORF">H7C18_14175</name>
</gene>
<evidence type="ECO:0000256" key="5">
    <source>
        <dbReference type="ARBA" id="ARBA00022842"/>
    </source>
</evidence>
<evidence type="ECO:0000259" key="10">
    <source>
        <dbReference type="Pfam" id="PF12804"/>
    </source>
</evidence>
<keyword evidence="7 8" id="KW-0501">Molybdenum cofactor biosynthesis</keyword>
<comment type="similarity">
    <text evidence="8">Belongs to the MobA family.</text>
</comment>
<evidence type="ECO:0000256" key="9">
    <source>
        <dbReference type="SAM" id="MobiDB-lite"/>
    </source>
</evidence>
<keyword evidence="4 8" id="KW-0547">Nucleotide-binding</keyword>
<dbReference type="Pfam" id="PF12804">
    <property type="entry name" value="NTP_transf_3"/>
    <property type="match status" value="1"/>
</dbReference>
<protein>
    <recommendedName>
        <fullName evidence="8">Probable molybdenum cofactor guanylyltransferase</fullName>
        <shortName evidence="8">MoCo guanylyltransferase</shortName>
        <ecNumber evidence="8">2.7.7.77</ecNumber>
    </recommendedName>
    <alternativeName>
        <fullName evidence="8">GTP:molybdopterin guanylyltransferase</fullName>
    </alternativeName>
    <alternativeName>
        <fullName evidence="8">Mo-MPT guanylyltransferase</fullName>
    </alternativeName>
    <alternativeName>
        <fullName evidence="8">Molybdopterin guanylyltransferase</fullName>
    </alternativeName>
    <alternativeName>
        <fullName evidence="8">Molybdopterin-guanine dinucleotide synthase</fullName>
        <shortName evidence="8">MGD synthase</shortName>
    </alternativeName>
</protein>
<keyword evidence="3 8" id="KW-0479">Metal-binding</keyword>
<proteinExistence type="inferred from homology"/>
<dbReference type="GO" id="GO:0006777">
    <property type="term" value="P:Mo-molybdopterin cofactor biosynthetic process"/>
    <property type="evidence" value="ECO:0007669"/>
    <property type="project" value="UniProtKB-KW"/>
</dbReference>